<proteinExistence type="predicted"/>
<name>A0A4Z2FEF4_9TELE</name>
<gene>
    <name evidence="1" type="ORF">EYF80_050589</name>
</gene>
<reference evidence="1 2" key="1">
    <citation type="submission" date="2019-03" db="EMBL/GenBank/DDBJ databases">
        <title>First draft genome of Liparis tanakae, snailfish: a comprehensive survey of snailfish specific genes.</title>
        <authorList>
            <person name="Kim W."/>
            <person name="Song I."/>
            <person name="Jeong J.-H."/>
            <person name="Kim D."/>
            <person name="Kim S."/>
            <person name="Ryu S."/>
            <person name="Song J.Y."/>
            <person name="Lee S.K."/>
        </authorList>
    </citation>
    <scope>NUCLEOTIDE SEQUENCE [LARGE SCALE GENOMIC DNA]</scope>
    <source>
        <tissue evidence="1">Muscle</tissue>
    </source>
</reference>
<dbReference type="Proteomes" id="UP000314294">
    <property type="component" value="Unassembled WGS sequence"/>
</dbReference>
<protein>
    <submittedName>
        <fullName evidence="1">Uncharacterized protein</fullName>
    </submittedName>
</protein>
<organism evidence="1 2">
    <name type="scientific">Liparis tanakae</name>
    <name type="common">Tanaka's snailfish</name>
    <dbReference type="NCBI Taxonomy" id="230148"/>
    <lineage>
        <taxon>Eukaryota</taxon>
        <taxon>Metazoa</taxon>
        <taxon>Chordata</taxon>
        <taxon>Craniata</taxon>
        <taxon>Vertebrata</taxon>
        <taxon>Euteleostomi</taxon>
        <taxon>Actinopterygii</taxon>
        <taxon>Neopterygii</taxon>
        <taxon>Teleostei</taxon>
        <taxon>Neoteleostei</taxon>
        <taxon>Acanthomorphata</taxon>
        <taxon>Eupercaria</taxon>
        <taxon>Perciformes</taxon>
        <taxon>Cottioidei</taxon>
        <taxon>Cottales</taxon>
        <taxon>Liparidae</taxon>
        <taxon>Liparis</taxon>
    </lineage>
</organism>
<dbReference type="EMBL" id="SRLO01001296">
    <property type="protein sequence ID" value="TNN39255.1"/>
    <property type="molecule type" value="Genomic_DNA"/>
</dbReference>
<dbReference type="AlphaFoldDB" id="A0A4Z2FEF4"/>
<evidence type="ECO:0000313" key="2">
    <source>
        <dbReference type="Proteomes" id="UP000314294"/>
    </source>
</evidence>
<accession>A0A4Z2FEF4</accession>
<comment type="caution">
    <text evidence="1">The sequence shown here is derived from an EMBL/GenBank/DDBJ whole genome shotgun (WGS) entry which is preliminary data.</text>
</comment>
<evidence type="ECO:0000313" key="1">
    <source>
        <dbReference type="EMBL" id="TNN39255.1"/>
    </source>
</evidence>
<sequence>MLEISEEEEEVPRAPPCITFNVTSDLSGEEAFRGFLYAESLRATVCSGLQVKYMLVLHAPEQCVCVCVSVCVCVCMCVCATAFIPRRADCFCTQLKIGLICVRRQINGLRSKNQASLYSLFMCVSDCSCVCVCVCV</sequence>
<keyword evidence="2" id="KW-1185">Reference proteome</keyword>